<comment type="caution">
    <text evidence="1">The sequence shown here is derived from an EMBL/GenBank/DDBJ whole genome shotgun (WGS) entry which is preliminary data.</text>
</comment>
<keyword evidence="2" id="KW-1185">Reference proteome</keyword>
<reference evidence="1 2" key="2">
    <citation type="journal article" date="2022" name="Mol. Biol. Evol.">
        <title>Comparative Genomics Reveals Insights into the Divergent Evolution of Astigmatic Mites and Household Pest Adaptations.</title>
        <authorList>
            <person name="Xiong Q."/>
            <person name="Wan A.T."/>
            <person name="Liu X."/>
            <person name="Fung C.S."/>
            <person name="Xiao X."/>
            <person name="Malainual N."/>
            <person name="Hou J."/>
            <person name="Wang L."/>
            <person name="Wang M."/>
            <person name="Yang K.Y."/>
            <person name="Cui Y."/>
            <person name="Leung E.L."/>
            <person name="Nong W."/>
            <person name="Shin S.K."/>
            <person name="Au S.W."/>
            <person name="Jeong K.Y."/>
            <person name="Chew F.T."/>
            <person name="Hui J.H."/>
            <person name="Leung T.F."/>
            <person name="Tungtrongchitr A."/>
            <person name="Zhong N."/>
            <person name="Liu Z."/>
            <person name="Tsui S.K."/>
        </authorList>
    </citation>
    <scope>NUCLEOTIDE SEQUENCE [LARGE SCALE GENOMIC DNA]</scope>
    <source>
        <strain evidence="1">Derp</strain>
    </source>
</reference>
<gene>
    <name evidence="1" type="ORF">DERP_000634</name>
</gene>
<accession>A0ABQ8J0P1</accession>
<evidence type="ECO:0000313" key="2">
    <source>
        <dbReference type="Proteomes" id="UP000887458"/>
    </source>
</evidence>
<proteinExistence type="predicted"/>
<dbReference type="Proteomes" id="UP000887458">
    <property type="component" value="Unassembled WGS sequence"/>
</dbReference>
<organism evidence="1 2">
    <name type="scientific">Dermatophagoides pteronyssinus</name>
    <name type="common">European house dust mite</name>
    <dbReference type="NCBI Taxonomy" id="6956"/>
    <lineage>
        <taxon>Eukaryota</taxon>
        <taxon>Metazoa</taxon>
        <taxon>Ecdysozoa</taxon>
        <taxon>Arthropoda</taxon>
        <taxon>Chelicerata</taxon>
        <taxon>Arachnida</taxon>
        <taxon>Acari</taxon>
        <taxon>Acariformes</taxon>
        <taxon>Sarcoptiformes</taxon>
        <taxon>Astigmata</taxon>
        <taxon>Psoroptidia</taxon>
        <taxon>Analgoidea</taxon>
        <taxon>Pyroglyphidae</taxon>
        <taxon>Dermatophagoidinae</taxon>
        <taxon>Dermatophagoides</taxon>
    </lineage>
</organism>
<evidence type="ECO:0000313" key="1">
    <source>
        <dbReference type="EMBL" id="KAH9416137.1"/>
    </source>
</evidence>
<sequence length="92" mass="10387">MEELDNPEKKVVVLDTPLYDNRLLIIAEPQKKKKNIPANPCFRYLKQQMSSIFRSISSKSIAVSNLLHSSLVGSNLGTNNVVVVDFERDFHG</sequence>
<dbReference type="EMBL" id="NJHN03000095">
    <property type="protein sequence ID" value="KAH9416137.1"/>
    <property type="molecule type" value="Genomic_DNA"/>
</dbReference>
<reference evidence="1 2" key="1">
    <citation type="journal article" date="2018" name="J. Allergy Clin. Immunol.">
        <title>High-quality assembly of Dermatophagoides pteronyssinus genome and transcriptome reveals a wide range of novel allergens.</title>
        <authorList>
            <person name="Liu X.Y."/>
            <person name="Yang K.Y."/>
            <person name="Wang M.Q."/>
            <person name="Kwok J.S."/>
            <person name="Zeng X."/>
            <person name="Yang Z."/>
            <person name="Xiao X.J."/>
            <person name="Lau C.P."/>
            <person name="Li Y."/>
            <person name="Huang Z.M."/>
            <person name="Ba J.G."/>
            <person name="Yim A.K."/>
            <person name="Ouyang C.Y."/>
            <person name="Ngai S.M."/>
            <person name="Chan T.F."/>
            <person name="Leung E.L."/>
            <person name="Liu L."/>
            <person name="Liu Z.G."/>
            <person name="Tsui S.K."/>
        </authorList>
    </citation>
    <scope>NUCLEOTIDE SEQUENCE [LARGE SCALE GENOMIC DNA]</scope>
    <source>
        <strain evidence="1">Derp</strain>
    </source>
</reference>
<protein>
    <submittedName>
        <fullName evidence="1">Uncharacterized protein</fullName>
    </submittedName>
</protein>
<name>A0ABQ8J0P1_DERPT</name>